<evidence type="ECO:0000313" key="2">
    <source>
        <dbReference type="EMBL" id="KGQ03547.1"/>
    </source>
</evidence>
<accession>A0A0A2VB11</accession>
<evidence type="ECO:0000256" key="1">
    <source>
        <dbReference type="SAM" id="MobiDB-lite"/>
    </source>
</evidence>
<gene>
    <name evidence="2" type="ORF">BBAD15_g11218</name>
</gene>
<feature type="region of interest" description="Disordered" evidence="1">
    <location>
        <begin position="1"/>
        <end position="37"/>
    </location>
</feature>
<comment type="caution">
    <text evidence="2">The sequence shown here is derived from an EMBL/GenBank/DDBJ whole genome shotgun (WGS) entry which is preliminary data.</text>
</comment>
<dbReference type="HOGENOM" id="CLU_2276973_0_0_1"/>
<protein>
    <submittedName>
        <fullName evidence="2">Uncharacterized protein</fullName>
    </submittedName>
</protein>
<name>A0A0A2VB11_BEABA</name>
<dbReference type="EMBL" id="ANFO01001199">
    <property type="protein sequence ID" value="KGQ03547.1"/>
    <property type="molecule type" value="Genomic_DNA"/>
</dbReference>
<feature type="compositionally biased region" description="Polar residues" evidence="1">
    <location>
        <begin position="8"/>
        <end position="25"/>
    </location>
</feature>
<evidence type="ECO:0000313" key="3">
    <source>
        <dbReference type="Proteomes" id="UP000030106"/>
    </source>
</evidence>
<dbReference type="Proteomes" id="UP000030106">
    <property type="component" value="Unassembled WGS sequence"/>
</dbReference>
<dbReference type="AlphaFoldDB" id="A0A0A2VB11"/>
<organism evidence="2 3">
    <name type="scientific">Beauveria bassiana D1-5</name>
    <dbReference type="NCBI Taxonomy" id="1245745"/>
    <lineage>
        <taxon>Eukaryota</taxon>
        <taxon>Fungi</taxon>
        <taxon>Dikarya</taxon>
        <taxon>Ascomycota</taxon>
        <taxon>Pezizomycotina</taxon>
        <taxon>Sordariomycetes</taxon>
        <taxon>Hypocreomycetidae</taxon>
        <taxon>Hypocreales</taxon>
        <taxon>Cordycipitaceae</taxon>
        <taxon>Beauveria</taxon>
    </lineage>
</organism>
<reference evidence="2 3" key="1">
    <citation type="submission" date="2012-10" db="EMBL/GenBank/DDBJ databases">
        <title>Genome sequencing and analysis of entomopathogenic fungi Beauveria bassiana D1-5.</title>
        <authorList>
            <person name="Li Q."/>
            <person name="Wang L."/>
            <person name="Zhang Z."/>
            <person name="Wang Q."/>
            <person name="Ren J."/>
            <person name="Wang M."/>
            <person name="Xu W."/>
            <person name="Wang J."/>
            <person name="Lu Y."/>
            <person name="Du Q."/>
            <person name="Sun Z."/>
        </authorList>
    </citation>
    <scope>NUCLEOTIDE SEQUENCE [LARGE SCALE GENOMIC DNA]</scope>
    <source>
        <strain evidence="2 3">D1-5</strain>
    </source>
</reference>
<sequence>MTEMYQAVPSSESDMNSDSEILTSGTDDDSAGSLRDFVVDGDEGSLSEFVPGSDVASIESEQHDRRIQIFDALESIILELVRLRDLLYEEEISAPAAVVTDT</sequence>
<proteinExistence type="predicted"/>